<dbReference type="InterPro" id="IPR000352">
    <property type="entry name" value="Pep_chain_release_fac_I"/>
</dbReference>
<dbReference type="NCBIfam" id="TIGR00020">
    <property type="entry name" value="prfB"/>
    <property type="match status" value="1"/>
</dbReference>
<dbReference type="Gene3D" id="1.20.58.410">
    <property type="entry name" value="Release factor"/>
    <property type="match status" value="1"/>
</dbReference>
<dbReference type="FunFam" id="3.30.160.20:FF:000010">
    <property type="entry name" value="Peptide chain release factor 2"/>
    <property type="match status" value="1"/>
</dbReference>
<evidence type="ECO:0000259" key="8">
    <source>
        <dbReference type="PROSITE" id="PS00745"/>
    </source>
</evidence>
<comment type="PTM">
    <text evidence="6">Methylated by PrmC. Methylation increases the termination efficiency of RF2.</text>
</comment>
<dbReference type="PROSITE" id="PS00745">
    <property type="entry name" value="RF_PROK_I"/>
    <property type="match status" value="1"/>
</dbReference>
<dbReference type="PANTHER" id="PTHR43116:SF3">
    <property type="entry name" value="CLASS I PEPTIDE CHAIN RELEASE FACTOR"/>
    <property type="match status" value="1"/>
</dbReference>
<protein>
    <recommendedName>
        <fullName evidence="3 6">Peptide chain release factor 2</fullName>
        <shortName evidence="6">RF-2</shortName>
    </recommendedName>
</protein>
<keyword evidence="7" id="KW-0175">Coiled coil</keyword>
<dbReference type="EMBL" id="FQXO01000070">
    <property type="protein sequence ID" value="SHH77630.1"/>
    <property type="molecule type" value="Genomic_DNA"/>
</dbReference>
<dbReference type="SMART" id="SM00937">
    <property type="entry name" value="PCRF"/>
    <property type="match status" value="1"/>
</dbReference>
<evidence type="ECO:0000256" key="3">
    <source>
        <dbReference type="ARBA" id="ARBA00019192"/>
    </source>
</evidence>
<dbReference type="AlphaFoldDB" id="A0A1M5VR15"/>
<dbReference type="InterPro" id="IPR004374">
    <property type="entry name" value="PrfB"/>
</dbReference>
<name>A0A1M5VR15_9FIRM</name>
<keyword evidence="6" id="KW-0963">Cytoplasm</keyword>
<feature type="modified residue" description="N5-methylglutamine" evidence="6">
    <location>
        <position position="231"/>
    </location>
</feature>
<dbReference type="GO" id="GO:0016149">
    <property type="term" value="F:translation release factor activity, codon specific"/>
    <property type="evidence" value="ECO:0007669"/>
    <property type="project" value="UniProtKB-UniRule"/>
</dbReference>
<sequence length="346" mass="39575">MFLFDIEGLEGKIEKLEEKMAKQDFWNDHKKAQKVAQELKNIKDKVKEYRDIINEIEDAQVLLELAQEEEDLSLIDEIKKTINSIEEKVNDIRIKTLLNEEYDKNNAILSIHSGAGGLEAQDWAQMLLRMYRRWCERKGYDIQVLDILPDPEAGIKSVTLLVKGLNAYGYLKSEKGVHRLVRISPFDSSGRRHTSFASVDVVPEIEDEVDIEIAPNEIRIDTYRASGAGGQHVNKTESAVRITHIPTGIVVQCQNERSQHSNKATAMKILKAKLVELERLKQKEKIEGLQGEYNQIAWGSQIRSYIFHPYNLVKDHRTGAEVGNVNSVMDGDIDLFINEYLKSKTR</sequence>
<comment type="subcellular location">
    <subcellularLocation>
        <location evidence="6">Cytoplasm</location>
    </subcellularLocation>
</comment>
<dbReference type="PANTHER" id="PTHR43116">
    <property type="entry name" value="PEPTIDE CHAIN RELEASE FACTOR 2"/>
    <property type="match status" value="1"/>
</dbReference>
<proteinExistence type="inferred from homology"/>
<comment type="function">
    <text evidence="1 6">Peptide chain release factor 2 directs the termination of translation in response to the peptide chain termination codons UGA and UAA.</text>
</comment>
<organism evidence="9 10">
    <name type="scientific">Caloranaerobacter azorensis DSM 13643</name>
    <dbReference type="NCBI Taxonomy" id="1121264"/>
    <lineage>
        <taxon>Bacteria</taxon>
        <taxon>Bacillati</taxon>
        <taxon>Bacillota</taxon>
        <taxon>Tissierellia</taxon>
        <taxon>Tissierellales</taxon>
        <taxon>Thermohalobacteraceae</taxon>
        <taxon>Caloranaerobacter</taxon>
    </lineage>
</organism>
<dbReference type="Pfam" id="PF03462">
    <property type="entry name" value="PCRF"/>
    <property type="match status" value="1"/>
</dbReference>
<keyword evidence="4 6" id="KW-0488">Methylation</keyword>
<evidence type="ECO:0000256" key="2">
    <source>
        <dbReference type="ARBA" id="ARBA00010835"/>
    </source>
</evidence>
<feature type="domain" description="Prokaryotic-type class I peptide chain release factors" evidence="8">
    <location>
        <begin position="224"/>
        <end position="240"/>
    </location>
</feature>
<dbReference type="SUPFAM" id="SSF75620">
    <property type="entry name" value="Release factor"/>
    <property type="match status" value="1"/>
</dbReference>
<keyword evidence="5 6" id="KW-0648">Protein biosynthesis</keyword>
<evidence type="ECO:0000313" key="10">
    <source>
        <dbReference type="Proteomes" id="UP000183967"/>
    </source>
</evidence>
<evidence type="ECO:0000256" key="6">
    <source>
        <dbReference type="HAMAP-Rule" id="MF_00094"/>
    </source>
</evidence>
<evidence type="ECO:0000256" key="7">
    <source>
        <dbReference type="SAM" id="Coils"/>
    </source>
</evidence>
<dbReference type="InterPro" id="IPR045853">
    <property type="entry name" value="Pep_chain_release_fac_I_sf"/>
</dbReference>
<dbReference type="InterPro" id="IPR005139">
    <property type="entry name" value="PCRF"/>
</dbReference>
<evidence type="ECO:0000256" key="5">
    <source>
        <dbReference type="ARBA" id="ARBA00022917"/>
    </source>
</evidence>
<dbReference type="Gene3D" id="3.30.160.20">
    <property type="match status" value="1"/>
</dbReference>
<keyword evidence="10" id="KW-1185">Reference proteome</keyword>
<comment type="similarity">
    <text evidence="2 6">Belongs to the prokaryotic/mitochondrial release factor family.</text>
</comment>
<dbReference type="Pfam" id="PF00472">
    <property type="entry name" value="RF-1"/>
    <property type="match status" value="1"/>
</dbReference>
<dbReference type="Proteomes" id="UP000183967">
    <property type="component" value="Unassembled WGS sequence"/>
</dbReference>
<accession>A0A1M5VR15</accession>
<feature type="coiled-coil region" evidence="7">
    <location>
        <begin position="32"/>
        <end position="95"/>
    </location>
</feature>
<evidence type="ECO:0000256" key="1">
    <source>
        <dbReference type="ARBA" id="ARBA00002613"/>
    </source>
</evidence>
<dbReference type="HAMAP" id="MF_00094">
    <property type="entry name" value="Rel_fac_2"/>
    <property type="match status" value="1"/>
</dbReference>
<dbReference type="Gene3D" id="3.30.70.1660">
    <property type="match status" value="1"/>
</dbReference>
<gene>
    <name evidence="6" type="primary">prfB</name>
    <name evidence="9" type="ORF">SAMN02745135_02073</name>
</gene>
<dbReference type="GO" id="GO:0005737">
    <property type="term" value="C:cytoplasm"/>
    <property type="evidence" value="ECO:0007669"/>
    <property type="project" value="UniProtKB-SubCell"/>
</dbReference>
<evidence type="ECO:0000256" key="4">
    <source>
        <dbReference type="ARBA" id="ARBA00022481"/>
    </source>
</evidence>
<reference evidence="10" key="1">
    <citation type="submission" date="2016-11" db="EMBL/GenBank/DDBJ databases">
        <authorList>
            <person name="Varghese N."/>
            <person name="Submissions S."/>
        </authorList>
    </citation>
    <scope>NUCLEOTIDE SEQUENCE [LARGE SCALE GENOMIC DNA]</scope>
    <source>
        <strain evidence="10">DSM 13643</strain>
    </source>
</reference>
<evidence type="ECO:0000313" key="9">
    <source>
        <dbReference type="EMBL" id="SHH77630.1"/>
    </source>
</evidence>